<dbReference type="InterPro" id="IPR030381">
    <property type="entry name" value="G_DYNAMIN_dom"/>
</dbReference>
<dbReference type="PANTHER" id="PTHR11566">
    <property type="entry name" value="DYNAMIN"/>
    <property type="match status" value="1"/>
</dbReference>
<dbReference type="Gene3D" id="1.20.120.1240">
    <property type="entry name" value="Dynamin, middle domain"/>
    <property type="match status" value="1"/>
</dbReference>
<evidence type="ECO:0000259" key="4">
    <source>
        <dbReference type="PROSITE" id="PS51388"/>
    </source>
</evidence>
<dbReference type="InterPro" id="IPR027417">
    <property type="entry name" value="P-loop_NTPase"/>
</dbReference>
<accession>A0A165MAB2</accession>
<dbReference type="PANTHER" id="PTHR11566:SF21">
    <property type="entry name" value="DYNAMIN RELATED PROTEIN 1, ISOFORM A"/>
    <property type="match status" value="1"/>
</dbReference>
<feature type="region of interest" description="Disordered" evidence="3">
    <location>
        <begin position="452"/>
        <end position="483"/>
    </location>
</feature>
<feature type="domain" description="Dynamin-type G" evidence="5">
    <location>
        <begin position="71"/>
        <end position="378"/>
    </location>
</feature>
<evidence type="ECO:0000313" key="6">
    <source>
        <dbReference type="EMBL" id="KZT65427.1"/>
    </source>
</evidence>
<dbReference type="Pfam" id="PF00350">
    <property type="entry name" value="Dynamin_N"/>
    <property type="match status" value="1"/>
</dbReference>
<dbReference type="STRING" id="1314783.A0A165MAB2"/>
<dbReference type="PROSITE" id="PS51718">
    <property type="entry name" value="G_DYNAMIN_2"/>
    <property type="match status" value="1"/>
</dbReference>
<evidence type="ECO:0000259" key="5">
    <source>
        <dbReference type="PROSITE" id="PS51718"/>
    </source>
</evidence>
<dbReference type="AlphaFoldDB" id="A0A165MAB2"/>
<dbReference type="GO" id="GO:0005874">
    <property type="term" value="C:microtubule"/>
    <property type="evidence" value="ECO:0007669"/>
    <property type="project" value="TreeGrafter"/>
</dbReference>
<dbReference type="InterPro" id="IPR000375">
    <property type="entry name" value="Dynamin_stalk"/>
</dbReference>
<dbReference type="Gene3D" id="3.40.50.300">
    <property type="entry name" value="P-loop containing nucleotide triphosphate hydrolases"/>
    <property type="match status" value="1"/>
</dbReference>
<dbReference type="PRINTS" id="PR00195">
    <property type="entry name" value="DYNAMIN"/>
</dbReference>
<evidence type="ECO:0000313" key="7">
    <source>
        <dbReference type="Proteomes" id="UP000076727"/>
    </source>
</evidence>
<dbReference type="SUPFAM" id="SSF52540">
    <property type="entry name" value="P-loop containing nucleoside triphosphate hydrolases"/>
    <property type="match status" value="1"/>
</dbReference>
<keyword evidence="7" id="KW-1185">Reference proteome</keyword>
<dbReference type="CDD" id="cd08771">
    <property type="entry name" value="DLP_1"/>
    <property type="match status" value="1"/>
</dbReference>
<dbReference type="PROSITE" id="PS51388">
    <property type="entry name" value="GED"/>
    <property type="match status" value="1"/>
</dbReference>
<dbReference type="GO" id="GO:0005737">
    <property type="term" value="C:cytoplasm"/>
    <property type="evidence" value="ECO:0007669"/>
    <property type="project" value="TreeGrafter"/>
</dbReference>
<protein>
    <recommendedName>
        <fullName evidence="8">P-loop containing nucleoside triphosphate hydrolase protein</fullName>
    </recommendedName>
</protein>
<keyword evidence="1" id="KW-0547">Nucleotide-binding</keyword>
<dbReference type="Pfam" id="PF02212">
    <property type="entry name" value="GED"/>
    <property type="match status" value="1"/>
</dbReference>
<sequence length="792" mass="88559">MPRRPELRRRMLATPPSSTSPLTAGSDETAGGARLVPGAGAIGLSDPLYSAARRKMLDLVNRLHNTGVQRDVDLPVIAVIGNQSAGKSSLIESISGITLPRASGTCTRCPTECRLTYSQQPWQCVVSLRFITDARGQALGTARNESFGEVIFDKKQVEERIRRAQRAALNPSTRPIQFLQGADEDPTVPELSFTTNCVCLQIRGSDVADLSFCDLPGLISSVGKGGKESDIGLITSLVTSYISKPSCIILLTVACETDFENQGAHHIAKQHDPEGKRTIGVLTKPDRIPGGEEARWTRFIKNEYEPLENGWFSVKQPDSRALAAGITWADARKQEGEYFASASVWSELDPEYQRYLGTTNLTERLSQILSELIAKRLPELQDELQGLLQKTEEALRQLPKPPSNDAFAEILHLISDFARDMAKHLEGTPEGHGLLQTLRPVQDRFKKAIRETAPDFRPAVRPRDTRKHGDYSSEEDDGEGRYQQPEFLRAEEPDAWNIENDDRAVYVDEVMTRARQATTRELPDYYPFVVIQEYITAVTSKWDVPTRSLFDSVQKILTGYVKNIVAQHFSKFTQGGLHQHVMTVLNEHIKSRCAETITKVLWLLELEQRPCTLNGHYYSDYRDKFVAHYRAHRSSSGSVALLTKLEGYTPPNNSKYVPSDFQKHTAQVLSGLGAIGISGVNATDLPKLLPSDPYEPALNIMACVRAYFQVSYKRYVDYVPMAVDHELVLGLDKGGALESVLLKGLGITGSDGPRRCKEFLQEPPNVVTRRQELQKRWERLDIAKKELMDIWL</sequence>
<proteinExistence type="predicted"/>
<evidence type="ECO:0000256" key="2">
    <source>
        <dbReference type="ARBA" id="ARBA00023134"/>
    </source>
</evidence>
<dbReference type="Proteomes" id="UP000076727">
    <property type="component" value="Unassembled WGS sequence"/>
</dbReference>
<dbReference type="GO" id="GO:0003924">
    <property type="term" value="F:GTPase activity"/>
    <property type="evidence" value="ECO:0007669"/>
    <property type="project" value="InterPro"/>
</dbReference>
<dbReference type="GO" id="GO:0008017">
    <property type="term" value="F:microtubule binding"/>
    <property type="evidence" value="ECO:0007669"/>
    <property type="project" value="TreeGrafter"/>
</dbReference>
<dbReference type="OrthoDB" id="5061070at2759"/>
<name>A0A165MAB2_9APHY</name>
<feature type="region of interest" description="Disordered" evidence="3">
    <location>
        <begin position="1"/>
        <end position="31"/>
    </location>
</feature>
<dbReference type="SMART" id="SM00302">
    <property type="entry name" value="GED"/>
    <property type="match status" value="1"/>
</dbReference>
<organism evidence="6 7">
    <name type="scientific">Daedalea quercina L-15889</name>
    <dbReference type="NCBI Taxonomy" id="1314783"/>
    <lineage>
        <taxon>Eukaryota</taxon>
        <taxon>Fungi</taxon>
        <taxon>Dikarya</taxon>
        <taxon>Basidiomycota</taxon>
        <taxon>Agaricomycotina</taxon>
        <taxon>Agaricomycetes</taxon>
        <taxon>Polyporales</taxon>
        <taxon>Fomitopsis</taxon>
    </lineage>
</organism>
<dbReference type="EMBL" id="KV429106">
    <property type="protein sequence ID" value="KZT65427.1"/>
    <property type="molecule type" value="Genomic_DNA"/>
</dbReference>
<dbReference type="InterPro" id="IPR045063">
    <property type="entry name" value="Dynamin_N"/>
</dbReference>
<evidence type="ECO:0000256" key="1">
    <source>
        <dbReference type="ARBA" id="ARBA00022741"/>
    </source>
</evidence>
<dbReference type="InterPro" id="IPR020850">
    <property type="entry name" value="GED_dom"/>
</dbReference>
<dbReference type="InterPro" id="IPR003130">
    <property type="entry name" value="GED"/>
</dbReference>
<dbReference type="SMART" id="SM00053">
    <property type="entry name" value="DYNc"/>
    <property type="match status" value="1"/>
</dbReference>
<dbReference type="Pfam" id="PF01031">
    <property type="entry name" value="Dynamin_M"/>
    <property type="match status" value="1"/>
</dbReference>
<feature type="domain" description="GED" evidence="4">
    <location>
        <begin position="697"/>
        <end position="792"/>
    </location>
</feature>
<dbReference type="GO" id="GO:0016020">
    <property type="term" value="C:membrane"/>
    <property type="evidence" value="ECO:0007669"/>
    <property type="project" value="TreeGrafter"/>
</dbReference>
<evidence type="ECO:0008006" key="8">
    <source>
        <dbReference type="Google" id="ProtNLM"/>
    </source>
</evidence>
<dbReference type="InterPro" id="IPR022812">
    <property type="entry name" value="Dynamin"/>
</dbReference>
<dbReference type="InterPro" id="IPR001401">
    <property type="entry name" value="Dynamin_GTPase"/>
</dbReference>
<evidence type="ECO:0000256" key="3">
    <source>
        <dbReference type="SAM" id="MobiDB-lite"/>
    </source>
</evidence>
<feature type="compositionally biased region" description="Basic and acidic residues" evidence="3">
    <location>
        <begin position="461"/>
        <end position="471"/>
    </location>
</feature>
<reference evidence="6 7" key="1">
    <citation type="journal article" date="2016" name="Mol. Biol. Evol.">
        <title>Comparative Genomics of Early-Diverging Mushroom-Forming Fungi Provides Insights into the Origins of Lignocellulose Decay Capabilities.</title>
        <authorList>
            <person name="Nagy L.G."/>
            <person name="Riley R."/>
            <person name="Tritt A."/>
            <person name="Adam C."/>
            <person name="Daum C."/>
            <person name="Floudas D."/>
            <person name="Sun H."/>
            <person name="Yadav J.S."/>
            <person name="Pangilinan J."/>
            <person name="Larsson K.H."/>
            <person name="Matsuura K."/>
            <person name="Barry K."/>
            <person name="Labutti K."/>
            <person name="Kuo R."/>
            <person name="Ohm R.A."/>
            <person name="Bhattacharya S.S."/>
            <person name="Shirouzu T."/>
            <person name="Yoshinaga Y."/>
            <person name="Martin F.M."/>
            <person name="Grigoriev I.V."/>
            <person name="Hibbett D.S."/>
        </authorList>
    </citation>
    <scope>NUCLEOTIDE SEQUENCE [LARGE SCALE GENOMIC DNA]</scope>
    <source>
        <strain evidence="6 7">L-15889</strain>
    </source>
</reference>
<keyword evidence="2" id="KW-0342">GTP-binding</keyword>
<dbReference type="GO" id="GO:0005525">
    <property type="term" value="F:GTP binding"/>
    <property type="evidence" value="ECO:0007669"/>
    <property type="project" value="InterPro"/>
</dbReference>
<gene>
    <name evidence="6" type="ORF">DAEQUDRAFT_747077</name>
</gene>